<feature type="domain" description="DUF4253" evidence="2">
    <location>
        <begin position="164"/>
        <end position="271"/>
    </location>
</feature>
<dbReference type="Pfam" id="PF14062">
    <property type="entry name" value="DUF4253"/>
    <property type="match status" value="1"/>
</dbReference>
<dbReference type="EMBL" id="BOMS01000053">
    <property type="protein sequence ID" value="GIE68018.1"/>
    <property type="molecule type" value="Genomic_DNA"/>
</dbReference>
<name>A0ABQ4BBI6_9ACTN</name>
<keyword evidence="4" id="KW-1185">Reference proteome</keyword>
<accession>A0ABQ4BBI6</accession>
<evidence type="ECO:0000256" key="1">
    <source>
        <dbReference type="SAM" id="MobiDB-lite"/>
    </source>
</evidence>
<gene>
    <name evidence="3" type="ORF">Apa02nite_041260</name>
</gene>
<comment type="caution">
    <text evidence="3">The sequence shown here is derived from an EMBL/GenBank/DDBJ whole genome shotgun (WGS) entry which is preliminary data.</text>
</comment>
<dbReference type="Proteomes" id="UP000624709">
    <property type="component" value="Unassembled WGS sequence"/>
</dbReference>
<evidence type="ECO:0000313" key="3">
    <source>
        <dbReference type="EMBL" id="GIE68018.1"/>
    </source>
</evidence>
<feature type="compositionally biased region" description="Low complexity" evidence="1">
    <location>
        <begin position="8"/>
        <end position="21"/>
    </location>
</feature>
<evidence type="ECO:0000313" key="4">
    <source>
        <dbReference type="Proteomes" id="UP000624709"/>
    </source>
</evidence>
<sequence>MFFKRRQPSSPSPAAAGPGLASDPAGGAWRFAQGLIWVSQARVGAGWWSSAHAQFAESGLWPVFLSGLRPESPLRPWETGELRPQMITTDPGDHDPAVLLRDWFDGHIPDDPEELDEVGANVAPFFDGWPGFAPPGTGGTDPERHAAEVAELLVDFDRVTDARLGLARCPRGADLPALIGWTGPVNHENDTARFSAVLRSWEDRFGARLIALGFDTMILSVAAPPRDRDHARLVAAEHLAFCPDTITQGTESLEDYAAELVGAEQWEFWWD</sequence>
<protein>
    <recommendedName>
        <fullName evidence="2">DUF4253 domain-containing protein</fullName>
    </recommendedName>
</protein>
<reference evidence="3 4" key="1">
    <citation type="submission" date="2021-01" db="EMBL/GenBank/DDBJ databases">
        <title>Whole genome shotgun sequence of Actinoplanes palleronii NBRC 14916.</title>
        <authorList>
            <person name="Komaki H."/>
            <person name="Tamura T."/>
        </authorList>
    </citation>
    <scope>NUCLEOTIDE SEQUENCE [LARGE SCALE GENOMIC DNA]</scope>
    <source>
        <strain evidence="3 4">NBRC 14916</strain>
    </source>
</reference>
<proteinExistence type="predicted"/>
<feature type="region of interest" description="Disordered" evidence="1">
    <location>
        <begin position="1"/>
        <end position="21"/>
    </location>
</feature>
<organism evidence="3 4">
    <name type="scientific">Actinoplanes palleronii</name>
    <dbReference type="NCBI Taxonomy" id="113570"/>
    <lineage>
        <taxon>Bacteria</taxon>
        <taxon>Bacillati</taxon>
        <taxon>Actinomycetota</taxon>
        <taxon>Actinomycetes</taxon>
        <taxon>Micromonosporales</taxon>
        <taxon>Micromonosporaceae</taxon>
        <taxon>Actinoplanes</taxon>
    </lineage>
</organism>
<evidence type="ECO:0000259" key="2">
    <source>
        <dbReference type="Pfam" id="PF14062"/>
    </source>
</evidence>
<dbReference type="RefSeq" id="WP_203826388.1">
    <property type="nucleotide sequence ID" value="NZ_BAAATY010000021.1"/>
</dbReference>
<dbReference type="InterPro" id="IPR025349">
    <property type="entry name" value="DUF4253"/>
</dbReference>